<accession>A0A9P6H9X9</accession>
<evidence type="ECO:0000313" key="3">
    <source>
        <dbReference type="Proteomes" id="UP000736335"/>
    </source>
</evidence>
<comment type="caution">
    <text evidence="2">The sequence shown here is derived from an EMBL/GenBank/DDBJ whole genome shotgun (WGS) entry which is preliminary data.</text>
</comment>
<evidence type="ECO:0000256" key="1">
    <source>
        <dbReference type="SAM" id="Coils"/>
    </source>
</evidence>
<evidence type="ECO:0000313" key="2">
    <source>
        <dbReference type="EMBL" id="KAF9782590.1"/>
    </source>
</evidence>
<gene>
    <name evidence="2" type="ORF">BJ322DRAFT_162310</name>
</gene>
<sequence length="196" mass="23479">MLEEAKHLEYERQSLERERLVLKEERERWEKSHEDSRIPQGAFWEVVWPKWECRAYGKREYWGILRNIPQDRNDLDACMNMPVEVKGVAIKRPDRCLYEEGSSYVHGFWMVDWDQPDCKPWHKYLMDKGCTNPGSGIRRIEAELAGINRKGQQDWYVLCETTPMTWDHITYSSPTHRDERDDGKKIAMWDIPDSRC</sequence>
<dbReference type="OrthoDB" id="3153758at2759"/>
<protein>
    <submittedName>
        <fullName evidence="2">Uncharacterized protein</fullName>
    </submittedName>
</protein>
<organism evidence="2 3">
    <name type="scientific">Thelephora terrestris</name>
    <dbReference type="NCBI Taxonomy" id="56493"/>
    <lineage>
        <taxon>Eukaryota</taxon>
        <taxon>Fungi</taxon>
        <taxon>Dikarya</taxon>
        <taxon>Basidiomycota</taxon>
        <taxon>Agaricomycotina</taxon>
        <taxon>Agaricomycetes</taxon>
        <taxon>Thelephorales</taxon>
        <taxon>Thelephoraceae</taxon>
        <taxon>Thelephora</taxon>
    </lineage>
</organism>
<feature type="coiled-coil region" evidence="1">
    <location>
        <begin position="5"/>
        <end position="32"/>
    </location>
</feature>
<keyword evidence="3" id="KW-1185">Reference proteome</keyword>
<proteinExistence type="predicted"/>
<dbReference type="Proteomes" id="UP000736335">
    <property type="component" value="Unassembled WGS sequence"/>
</dbReference>
<name>A0A9P6H9X9_9AGAM</name>
<dbReference type="EMBL" id="WIUZ02000011">
    <property type="protein sequence ID" value="KAF9782590.1"/>
    <property type="molecule type" value="Genomic_DNA"/>
</dbReference>
<reference evidence="2" key="2">
    <citation type="submission" date="2020-11" db="EMBL/GenBank/DDBJ databases">
        <authorList>
            <consortium name="DOE Joint Genome Institute"/>
            <person name="Kuo A."/>
            <person name="Miyauchi S."/>
            <person name="Kiss E."/>
            <person name="Drula E."/>
            <person name="Kohler A."/>
            <person name="Sanchez-Garcia M."/>
            <person name="Andreopoulos B."/>
            <person name="Barry K.W."/>
            <person name="Bonito G."/>
            <person name="Buee M."/>
            <person name="Carver A."/>
            <person name="Chen C."/>
            <person name="Cichocki N."/>
            <person name="Clum A."/>
            <person name="Culley D."/>
            <person name="Crous P.W."/>
            <person name="Fauchery L."/>
            <person name="Girlanda M."/>
            <person name="Hayes R."/>
            <person name="Keri Z."/>
            <person name="Labutti K."/>
            <person name="Lipzen A."/>
            <person name="Lombard V."/>
            <person name="Magnuson J."/>
            <person name="Maillard F."/>
            <person name="Morin E."/>
            <person name="Murat C."/>
            <person name="Nolan M."/>
            <person name="Ohm R."/>
            <person name="Pangilinan J."/>
            <person name="Pereira M."/>
            <person name="Perotto S."/>
            <person name="Peter M."/>
            <person name="Riley R."/>
            <person name="Sitrit Y."/>
            <person name="Stielow B."/>
            <person name="Szollosi G."/>
            <person name="Zifcakova L."/>
            <person name="Stursova M."/>
            <person name="Spatafora J.W."/>
            <person name="Tedersoo L."/>
            <person name="Vaario L.-M."/>
            <person name="Yamada A."/>
            <person name="Yan M."/>
            <person name="Wang P."/>
            <person name="Xu J."/>
            <person name="Bruns T."/>
            <person name="Baldrian P."/>
            <person name="Vilgalys R."/>
            <person name="Henrissat B."/>
            <person name="Grigoriev I.V."/>
            <person name="Hibbett D."/>
            <person name="Nagy L.G."/>
            <person name="Martin F.M."/>
        </authorList>
    </citation>
    <scope>NUCLEOTIDE SEQUENCE</scope>
    <source>
        <strain evidence="2">UH-Tt-Lm1</strain>
    </source>
</reference>
<dbReference type="AlphaFoldDB" id="A0A9P6H9X9"/>
<reference evidence="2" key="1">
    <citation type="journal article" date="2020" name="Nat. Commun.">
        <title>Large-scale genome sequencing of mycorrhizal fungi provides insights into the early evolution of symbiotic traits.</title>
        <authorList>
            <person name="Miyauchi S."/>
            <person name="Kiss E."/>
            <person name="Kuo A."/>
            <person name="Drula E."/>
            <person name="Kohler A."/>
            <person name="Sanchez-Garcia M."/>
            <person name="Morin E."/>
            <person name="Andreopoulos B."/>
            <person name="Barry K.W."/>
            <person name="Bonito G."/>
            <person name="Buee M."/>
            <person name="Carver A."/>
            <person name="Chen C."/>
            <person name="Cichocki N."/>
            <person name="Clum A."/>
            <person name="Culley D."/>
            <person name="Crous P.W."/>
            <person name="Fauchery L."/>
            <person name="Girlanda M."/>
            <person name="Hayes R.D."/>
            <person name="Keri Z."/>
            <person name="LaButti K."/>
            <person name="Lipzen A."/>
            <person name="Lombard V."/>
            <person name="Magnuson J."/>
            <person name="Maillard F."/>
            <person name="Murat C."/>
            <person name="Nolan M."/>
            <person name="Ohm R.A."/>
            <person name="Pangilinan J."/>
            <person name="Pereira M.F."/>
            <person name="Perotto S."/>
            <person name="Peter M."/>
            <person name="Pfister S."/>
            <person name="Riley R."/>
            <person name="Sitrit Y."/>
            <person name="Stielow J.B."/>
            <person name="Szollosi G."/>
            <person name="Zifcakova L."/>
            <person name="Stursova M."/>
            <person name="Spatafora J.W."/>
            <person name="Tedersoo L."/>
            <person name="Vaario L.M."/>
            <person name="Yamada A."/>
            <person name="Yan M."/>
            <person name="Wang P."/>
            <person name="Xu J."/>
            <person name="Bruns T."/>
            <person name="Baldrian P."/>
            <person name="Vilgalys R."/>
            <person name="Dunand C."/>
            <person name="Henrissat B."/>
            <person name="Grigoriev I.V."/>
            <person name="Hibbett D."/>
            <person name="Nagy L.G."/>
            <person name="Martin F.M."/>
        </authorList>
    </citation>
    <scope>NUCLEOTIDE SEQUENCE</scope>
    <source>
        <strain evidence="2">UH-Tt-Lm1</strain>
    </source>
</reference>
<keyword evidence="1" id="KW-0175">Coiled coil</keyword>